<dbReference type="InterPro" id="IPR002397">
    <property type="entry name" value="Cyt_P450_B"/>
</dbReference>
<reference evidence="3 4" key="1">
    <citation type="submission" date="2021-05" db="EMBL/GenBank/DDBJ databases">
        <title>Kineosporia and Streptomyces sp. nov. two new marine actinobacteria isolated from Coral.</title>
        <authorList>
            <person name="Buangrab K."/>
            <person name="Sutthacheep M."/>
            <person name="Yeemin T."/>
            <person name="Harunari E."/>
            <person name="Igarashi Y."/>
            <person name="Kanchanasin P."/>
            <person name="Tanasupawat S."/>
            <person name="Phongsopitanun W."/>
        </authorList>
    </citation>
    <scope>NUCLEOTIDE SEQUENCE [LARGE SCALE GENOMIC DNA]</scope>
    <source>
        <strain evidence="3 4">J2-2</strain>
    </source>
</reference>
<dbReference type="EMBL" id="JAHBAY010000006">
    <property type="protein sequence ID" value="MBT0770632.1"/>
    <property type="molecule type" value="Genomic_DNA"/>
</dbReference>
<dbReference type="SUPFAM" id="SSF48264">
    <property type="entry name" value="Cytochrome P450"/>
    <property type="match status" value="1"/>
</dbReference>
<dbReference type="Gene3D" id="1.10.630.10">
    <property type="entry name" value="Cytochrome P450"/>
    <property type="match status" value="1"/>
</dbReference>
<keyword evidence="2" id="KW-0479">Metal-binding</keyword>
<dbReference type="PANTHER" id="PTHR46696:SF1">
    <property type="entry name" value="CYTOCHROME P450 YJIB-RELATED"/>
    <property type="match status" value="1"/>
</dbReference>
<keyword evidence="2" id="KW-0503">Monooxygenase</keyword>
<name>A0ABS5THR3_9ACTN</name>
<organism evidence="3 4">
    <name type="scientific">Kineosporia corallincola</name>
    <dbReference type="NCBI Taxonomy" id="2835133"/>
    <lineage>
        <taxon>Bacteria</taxon>
        <taxon>Bacillati</taxon>
        <taxon>Actinomycetota</taxon>
        <taxon>Actinomycetes</taxon>
        <taxon>Kineosporiales</taxon>
        <taxon>Kineosporiaceae</taxon>
        <taxon>Kineosporia</taxon>
    </lineage>
</organism>
<dbReference type="Pfam" id="PF00067">
    <property type="entry name" value="p450"/>
    <property type="match status" value="3"/>
</dbReference>
<dbReference type="InterPro" id="IPR001128">
    <property type="entry name" value="Cyt_P450"/>
</dbReference>
<comment type="similarity">
    <text evidence="1 2">Belongs to the cytochrome P450 family.</text>
</comment>
<evidence type="ECO:0000256" key="1">
    <source>
        <dbReference type="ARBA" id="ARBA00010617"/>
    </source>
</evidence>
<proteinExistence type="inferred from homology"/>
<keyword evidence="4" id="KW-1185">Reference proteome</keyword>
<protein>
    <submittedName>
        <fullName evidence="3">Cytochrome P450</fullName>
    </submittedName>
</protein>
<dbReference type="Proteomes" id="UP001197247">
    <property type="component" value="Unassembled WGS sequence"/>
</dbReference>
<dbReference type="PRINTS" id="PR00359">
    <property type="entry name" value="BP450"/>
</dbReference>
<keyword evidence="2" id="KW-0560">Oxidoreductase</keyword>
<dbReference type="InterPro" id="IPR036396">
    <property type="entry name" value="Cyt_P450_sf"/>
</dbReference>
<keyword evidence="2" id="KW-0349">Heme</keyword>
<gene>
    <name evidence="3" type="ORF">KIH74_16940</name>
</gene>
<dbReference type="PROSITE" id="PS00086">
    <property type="entry name" value="CYTOCHROME_P450"/>
    <property type="match status" value="1"/>
</dbReference>
<sequence>MSETAPLSVDPLVDPLVDPDSVPLVELDPAGRDHQGEAARLRELGPVVRVKLPGDVIAWSITDHALLNELINDPRQSKNWQNWNDIRSGHVGNDWPLIGMVKVTNMLTADGSEHKRLRRLVTSTLTPRRVEALRPRVEQIVNELLDALPSHADADGVVDLRKHYSDVVPVLVISELLGIPEENRGKLKAEMDNVFRSDLTPEQVLASQMALYGLLAEQVRYRRENPGTDLTSALIEARDEDPEALSEEELVATILIMLGAGQETTVALITNAVRALCTHPKQRAIAVAGGPRTWAGVVEETLRWDAPIGNFPFRYPLEDVVVAGVTIPRGEAIMAPYSAVGRDKKQHGDDAEVFDITRTQRKNLAFGGGAHVCVGAALGRMEGNLAIPAVFERYPGIELAVDPDTLVPIPSLFSNSCSTLPVRLG</sequence>
<dbReference type="CDD" id="cd11029">
    <property type="entry name" value="CYP107-like"/>
    <property type="match status" value="1"/>
</dbReference>
<evidence type="ECO:0000256" key="2">
    <source>
        <dbReference type="RuleBase" id="RU000461"/>
    </source>
</evidence>
<comment type="caution">
    <text evidence="3">The sequence shown here is derived from an EMBL/GenBank/DDBJ whole genome shotgun (WGS) entry which is preliminary data.</text>
</comment>
<evidence type="ECO:0000313" key="3">
    <source>
        <dbReference type="EMBL" id="MBT0770632.1"/>
    </source>
</evidence>
<accession>A0ABS5THR3</accession>
<keyword evidence="2" id="KW-0408">Iron</keyword>
<dbReference type="InterPro" id="IPR017972">
    <property type="entry name" value="Cyt_P450_CS"/>
</dbReference>
<dbReference type="PANTHER" id="PTHR46696">
    <property type="entry name" value="P450, PUTATIVE (EUROFUNG)-RELATED"/>
    <property type="match status" value="1"/>
</dbReference>
<evidence type="ECO:0000313" key="4">
    <source>
        <dbReference type="Proteomes" id="UP001197247"/>
    </source>
</evidence>